<comment type="caution">
    <text evidence="1">The sequence shown here is derived from an EMBL/GenBank/DDBJ whole genome shotgun (WGS) entry which is preliminary data.</text>
</comment>
<accession>A0ABR8CM74</accession>
<evidence type="ECO:0000313" key="2">
    <source>
        <dbReference type="Proteomes" id="UP000607281"/>
    </source>
</evidence>
<reference evidence="1 2" key="1">
    <citation type="journal article" date="2020" name="ISME J.">
        <title>Comparative genomics reveals insights into cyanobacterial evolution and habitat adaptation.</title>
        <authorList>
            <person name="Chen M.Y."/>
            <person name="Teng W.K."/>
            <person name="Zhao L."/>
            <person name="Hu C.X."/>
            <person name="Zhou Y.K."/>
            <person name="Han B.P."/>
            <person name="Song L.R."/>
            <person name="Shu W.S."/>
        </authorList>
    </citation>
    <scope>NUCLEOTIDE SEQUENCE [LARGE SCALE GENOMIC DNA]</scope>
    <source>
        <strain evidence="1 2">FACHB-260</strain>
    </source>
</reference>
<evidence type="ECO:0000313" key="1">
    <source>
        <dbReference type="EMBL" id="MBD2344290.1"/>
    </source>
</evidence>
<proteinExistence type="predicted"/>
<organism evidence="1 2">
    <name type="scientific">Anabaena subtropica FACHB-260</name>
    <dbReference type="NCBI Taxonomy" id="2692884"/>
    <lineage>
        <taxon>Bacteria</taxon>
        <taxon>Bacillati</taxon>
        <taxon>Cyanobacteriota</taxon>
        <taxon>Cyanophyceae</taxon>
        <taxon>Nostocales</taxon>
        <taxon>Nostocaceae</taxon>
        <taxon>Anabaena</taxon>
    </lineage>
</organism>
<name>A0ABR8CM74_9NOST</name>
<gene>
    <name evidence="1" type="ORF">H6G18_09025</name>
</gene>
<dbReference type="EMBL" id="JACJRF010000011">
    <property type="protein sequence ID" value="MBD2344290.1"/>
    <property type="molecule type" value="Genomic_DNA"/>
</dbReference>
<dbReference type="Proteomes" id="UP000607281">
    <property type="component" value="Unassembled WGS sequence"/>
</dbReference>
<keyword evidence="2" id="KW-1185">Reference proteome</keyword>
<protein>
    <submittedName>
        <fullName evidence="1">Uncharacterized protein</fullName>
    </submittedName>
</protein>
<dbReference type="RefSeq" id="WP_190406746.1">
    <property type="nucleotide sequence ID" value="NZ_JACJRF010000011.1"/>
</dbReference>
<sequence length="62" mass="6926">MLSRLPRCNEKESPSSYRIGVISDIEPSGWWWTANRDISDGTATTVDFGASDIAMTDKVRSF</sequence>